<proteinExistence type="predicted"/>
<sequence>MEWNNIQCLPDKIEKPSNQNSSRNGKGIAKGEVDHKGPSEKKALKKGSTYSSDLKPNGSDVCPLTNGEKTIKRAQPKSDSLVKVPVSLGCQKTVVRFKLRRLESKTVAS</sequence>
<reference evidence="3" key="1">
    <citation type="journal article" date="2016" name="Nature">
        <title>Genome evolution in the allotetraploid frog Xenopus laevis.</title>
        <authorList>
            <person name="Session A.M."/>
            <person name="Uno Y."/>
            <person name="Kwon T."/>
            <person name="Chapman J.A."/>
            <person name="Toyoda A."/>
            <person name="Takahashi S."/>
            <person name="Fukui A."/>
            <person name="Hikosaka A."/>
            <person name="Suzuki A."/>
            <person name="Kondo M."/>
            <person name="van Heeringen S.J."/>
            <person name="Quigley I."/>
            <person name="Heinz S."/>
            <person name="Ogino H."/>
            <person name="Ochi H."/>
            <person name="Hellsten U."/>
            <person name="Lyons J.B."/>
            <person name="Simakov O."/>
            <person name="Putnam N."/>
            <person name="Stites J."/>
            <person name="Kuroki Y."/>
            <person name="Tanaka T."/>
            <person name="Michiue T."/>
            <person name="Watanabe M."/>
            <person name="Bogdanovic O."/>
            <person name="Lister R."/>
            <person name="Georgiou G."/>
            <person name="Paranjpe S.S."/>
            <person name="van Kruijsbergen I."/>
            <person name="Shu S."/>
            <person name="Carlson J."/>
            <person name="Kinoshita T."/>
            <person name="Ohta Y."/>
            <person name="Mawaribuchi S."/>
            <person name="Jenkins J."/>
            <person name="Grimwood J."/>
            <person name="Schmutz J."/>
            <person name="Mitros T."/>
            <person name="Mozaffari S.V."/>
            <person name="Suzuki Y."/>
            <person name="Haramoto Y."/>
            <person name="Yamamoto T.S."/>
            <person name="Takagi C."/>
            <person name="Heald R."/>
            <person name="Miller K."/>
            <person name="Haudenschild C."/>
            <person name="Kitzman J."/>
            <person name="Nakayama T."/>
            <person name="Izutsu Y."/>
            <person name="Robert J."/>
            <person name="Fortriede J."/>
            <person name="Burns K."/>
            <person name="Lotay V."/>
            <person name="Karimi K."/>
            <person name="Yasuoka Y."/>
            <person name="Dichmann D.S."/>
            <person name="Flajnik M.F."/>
            <person name="Houston D.W."/>
            <person name="Shendure J."/>
            <person name="DuPasquier L."/>
            <person name="Vize P.D."/>
            <person name="Zorn A.M."/>
            <person name="Ito M."/>
            <person name="Marcotte E.M."/>
            <person name="Wallingford J.B."/>
            <person name="Ito Y."/>
            <person name="Asashima M."/>
            <person name="Ueno N."/>
            <person name="Matsuda Y."/>
            <person name="Veenstra G.J."/>
            <person name="Fujiyama A."/>
            <person name="Harland R.M."/>
            <person name="Taira M."/>
            <person name="Rokhsar D.S."/>
        </authorList>
    </citation>
    <scope>NUCLEOTIDE SEQUENCE [LARGE SCALE GENOMIC DNA]</scope>
    <source>
        <strain evidence="3">J</strain>
    </source>
</reference>
<evidence type="ECO:0000313" key="3">
    <source>
        <dbReference type="Proteomes" id="UP000694892"/>
    </source>
</evidence>
<organism evidence="2 3">
    <name type="scientific">Xenopus laevis</name>
    <name type="common">African clawed frog</name>
    <dbReference type="NCBI Taxonomy" id="8355"/>
    <lineage>
        <taxon>Eukaryota</taxon>
        <taxon>Metazoa</taxon>
        <taxon>Chordata</taxon>
        <taxon>Craniata</taxon>
        <taxon>Vertebrata</taxon>
        <taxon>Euteleostomi</taxon>
        <taxon>Amphibia</taxon>
        <taxon>Batrachia</taxon>
        <taxon>Anura</taxon>
        <taxon>Pipoidea</taxon>
        <taxon>Pipidae</taxon>
        <taxon>Xenopodinae</taxon>
        <taxon>Xenopus</taxon>
        <taxon>Xenopus</taxon>
    </lineage>
</organism>
<feature type="compositionally biased region" description="Basic and acidic residues" evidence="1">
    <location>
        <begin position="29"/>
        <end position="42"/>
    </location>
</feature>
<gene>
    <name evidence="2" type="ORF">XELAEV_18020082mg</name>
</gene>
<dbReference type="AlphaFoldDB" id="A0A974D923"/>
<accession>A0A974D923</accession>
<evidence type="ECO:0000256" key="1">
    <source>
        <dbReference type="SAM" id="MobiDB-lite"/>
    </source>
</evidence>
<dbReference type="EMBL" id="CM004471">
    <property type="protein sequence ID" value="OCT86400.1"/>
    <property type="molecule type" value="Genomic_DNA"/>
</dbReference>
<feature type="region of interest" description="Disordered" evidence="1">
    <location>
        <begin position="1"/>
        <end position="78"/>
    </location>
</feature>
<evidence type="ECO:0000313" key="2">
    <source>
        <dbReference type="EMBL" id="OCT86400.1"/>
    </source>
</evidence>
<name>A0A974D923_XENLA</name>
<dbReference type="Proteomes" id="UP000694892">
    <property type="component" value="Chromosome 3S"/>
</dbReference>
<protein>
    <submittedName>
        <fullName evidence="2">Uncharacterized protein</fullName>
    </submittedName>
</protein>